<dbReference type="InterPro" id="IPR027304">
    <property type="entry name" value="Trigger_fact/SurA_dom_sf"/>
</dbReference>
<accession>A0A1A9KHV3</accession>
<evidence type="ECO:0000256" key="1">
    <source>
        <dbReference type="ARBA" id="ARBA00000971"/>
    </source>
</evidence>
<reference evidence="7 8" key="1">
    <citation type="submission" date="2016-05" db="EMBL/GenBank/DDBJ databases">
        <title>Genome Sequence of Pseudomonas citronellolis Strain SJTE-3, an Estrogens and Persistent Organic Pollutants degradation strain.</title>
        <authorList>
            <person name="Liang R."/>
        </authorList>
    </citation>
    <scope>NUCLEOTIDE SEQUENCE [LARGE SCALE GENOMIC DNA]</scope>
    <source>
        <strain evidence="7 8">SJTE-3</strain>
    </source>
</reference>
<dbReference type="InterPro" id="IPR046357">
    <property type="entry name" value="PPIase_dom_sf"/>
</dbReference>
<comment type="catalytic activity">
    <reaction evidence="1">
        <text>[protein]-peptidylproline (omega=180) = [protein]-peptidylproline (omega=0)</text>
        <dbReference type="Rhea" id="RHEA:16237"/>
        <dbReference type="Rhea" id="RHEA-COMP:10747"/>
        <dbReference type="Rhea" id="RHEA-COMP:10748"/>
        <dbReference type="ChEBI" id="CHEBI:83833"/>
        <dbReference type="ChEBI" id="CHEBI:83834"/>
        <dbReference type="EC" id="5.2.1.8"/>
    </reaction>
</comment>
<evidence type="ECO:0000256" key="3">
    <source>
        <dbReference type="ARBA" id="ARBA00013194"/>
    </source>
</evidence>
<name>A0A1A9KHV3_9PSED</name>
<keyword evidence="5 7" id="KW-0413">Isomerase</keyword>
<evidence type="ECO:0000256" key="2">
    <source>
        <dbReference type="ARBA" id="ARBA00007656"/>
    </source>
</evidence>
<dbReference type="SUPFAM" id="SSF54534">
    <property type="entry name" value="FKBP-like"/>
    <property type="match status" value="1"/>
</dbReference>
<evidence type="ECO:0000313" key="8">
    <source>
        <dbReference type="Proteomes" id="UP000077748"/>
    </source>
</evidence>
<dbReference type="PANTHER" id="PTHR47245:SF2">
    <property type="entry name" value="PEPTIDYL-PROLYL CIS-TRANS ISOMERASE HP_0175-RELATED"/>
    <property type="match status" value="1"/>
</dbReference>
<dbReference type="AlphaFoldDB" id="A0A1A9KHV3"/>
<dbReference type="PROSITE" id="PS50198">
    <property type="entry name" value="PPIC_PPIASE_2"/>
    <property type="match status" value="1"/>
</dbReference>
<dbReference type="Gene3D" id="3.10.50.40">
    <property type="match status" value="1"/>
</dbReference>
<dbReference type="InterPro" id="IPR050245">
    <property type="entry name" value="PrsA_foldase"/>
</dbReference>
<evidence type="ECO:0000259" key="6">
    <source>
        <dbReference type="PROSITE" id="PS50198"/>
    </source>
</evidence>
<dbReference type="SUPFAM" id="SSF109998">
    <property type="entry name" value="Triger factor/SurA peptide-binding domain-like"/>
    <property type="match status" value="1"/>
</dbReference>
<dbReference type="EC" id="5.2.1.8" evidence="3"/>
<evidence type="ECO:0000313" key="7">
    <source>
        <dbReference type="EMBL" id="ANI17105.1"/>
    </source>
</evidence>
<dbReference type="InterPro" id="IPR000297">
    <property type="entry name" value="PPIase_PpiC"/>
</dbReference>
<feature type="domain" description="PpiC" evidence="6">
    <location>
        <begin position="115"/>
        <end position="216"/>
    </location>
</feature>
<organism evidence="7 8">
    <name type="scientific">Pseudomonas citronellolis</name>
    <dbReference type="NCBI Taxonomy" id="53408"/>
    <lineage>
        <taxon>Bacteria</taxon>
        <taxon>Pseudomonadati</taxon>
        <taxon>Pseudomonadota</taxon>
        <taxon>Gammaproteobacteria</taxon>
        <taxon>Pseudomonadales</taxon>
        <taxon>Pseudomonadaceae</taxon>
        <taxon>Pseudomonas</taxon>
    </lineage>
</organism>
<evidence type="ECO:0000256" key="4">
    <source>
        <dbReference type="ARBA" id="ARBA00023110"/>
    </source>
</evidence>
<dbReference type="RefSeq" id="WP_064584211.1">
    <property type="nucleotide sequence ID" value="NZ_CP015878.1"/>
</dbReference>
<dbReference type="Pfam" id="PF00639">
    <property type="entry name" value="Rotamase"/>
    <property type="match status" value="1"/>
</dbReference>
<comment type="similarity">
    <text evidence="2">Belongs to the PpiC/parvulin rotamase family.</text>
</comment>
<keyword evidence="4 5" id="KW-0697">Rotamase</keyword>
<gene>
    <name evidence="7" type="ORF">A9C11_25365</name>
</gene>
<dbReference type="GO" id="GO:0003755">
    <property type="term" value="F:peptidyl-prolyl cis-trans isomerase activity"/>
    <property type="evidence" value="ECO:0007669"/>
    <property type="project" value="UniProtKB-KW"/>
</dbReference>
<sequence length="272" mass="30133">MSCSHYENRVEHVELPKLAVNGIAIDADELARELQYHPATSHAEALHAACRALVVRQLLLQRADALGISAEAEEGEAPEEARIRALVDRDVGTPEADEASCRQWYEANPGRLTSPWRMSLRHILLACAPDDLEGRAKAREQALTLLEELRQHPERFTEKAMRFSACPSKNEGGDLGWIEPGQTVPEFEKRLLRETPGLLAQPLESRYGLHVVELLAREGGEPLPFAEARPRIAAYLRAQVLQRAVSQYIAVLAGEAHIEGFAFDAADSPLVQ</sequence>
<dbReference type="PANTHER" id="PTHR47245">
    <property type="entry name" value="PEPTIDYLPROLYL ISOMERASE"/>
    <property type="match status" value="1"/>
</dbReference>
<proteinExistence type="inferred from homology"/>
<protein>
    <recommendedName>
        <fullName evidence="3">peptidylprolyl isomerase</fullName>
        <ecNumber evidence="3">5.2.1.8</ecNumber>
    </recommendedName>
</protein>
<evidence type="ECO:0000256" key="5">
    <source>
        <dbReference type="PROSITE-ProRule" id="PRU00278"/>
    </source>
</evidence>
<dbReference type="Proteomes" id="UP000077748">
    <property type="component" value="Chromosome"/>
</dbReference>
<dbReference type="EMBL" id="CP015878">
    <property type="protein sequence ID" value="ANI17105.1"/>
    <property type="molecule type" value="Genomic_DNA"/>
</dbReference>